<gene>
    <name evidence="1" type="ORF">GCM10010094_51340</name>
</gene>
<name>A0A917R193_9ACTN</name>
<dbReference type="Proteomes" id="UP000637788">
    <property type="component" value="Unassembled WGS sequence"/>
</dbReference>
<sequence length="115" mass="13210">MEITVIRMRVLAEAPFRLWMAVSGTLGVTTQRQLRQRLHDQVEDGHREFFLDLQELRCADGLFEGEPRTLFPKDPATRFHLIGAPDRIRESVTGDPRFTLYADPGSAWRQWADGA</sequence>
<organism evidence="1 2">
    <name type="scientific">Streptomyces flaveus</name>
    <dbReference type="NCBI Taxonomy" id="66370"/>
    <lineage>
        <taxon>Bacteria</taxon>
        <taxon>Bacillati</taxon>
        <taxon>Actinomycetota</taxon>
        <taxon>Actinomycetes</taxon>
        <taxon>Kitasatosporales</taxon>
        <taxon>Streptomycetaceae</taxon>
        <taxon>Streptomyces</taxon>
        <taxon>Streptomyces aurantiacus group</taxon>
    </lineage>
</organism>
<reference evidence="1" key="2">
    <citation type="submission" date="2020-09" db="EMBL/GenBank/DDBJ databases">
        <authorList>
            <person name="Sun Q."/>
            <person name="Ohkuma M."/>
        </authorList>
    </citation>
    <scope>NUCLEOTIDE SEQUENCE</scope>
    <source>
        <strain evidence="1">JCM 3035</strain>
    </source>
</reference>
<comment type="caution">
    <text evidence="1">The sequence shown here is derived from an EMBL/GenBank/DDBJ whole genome shotgun (WGS) entry which is preliminary data.</text>
</comment>
<evidence type="ECO:0000313" key="2">
    <source>
        <dbReference type="Proteomes" id="UP000637788"/>
    </source>
</evidence>
<dbReference type="AlphaFoldDB" id="A0A917R193"/>
<proteinExistence type="predicted"/>
<dbReference type="EMBL" id="BMPQ01000013">
    <property type="protein sequence ID" value="GGK83922.1"/>
    <property type="molecule type" value="Genomic_DNA"/>
</dbReference>
<accession>A0A917R193</accession>
<keyword evidence="2" id="KW-1185">Reference proteome</keyword>
<reference evidence="1" key="1">
    <citation type="journal article" date="2014" name="Int. J. Syst. Evol. Microbiol.">
        <title>Complete genome sequence of Corynebacterium casei LMG S-19264T (=DSM 44701T), isolated from a smear-ripened cheese.</title>
        <authorList>
            <consortium name="US DOE Joint Genome Institute (JGI-PGF)"/>
            <person name="Walter F."/>
            <person name="Albersmeier A."/>
            <person name="Kalinowski J."/>
            <person name="Ruckert C."/>
        </authorList>
    </citation>
    <scope>NUCLEOTIDE SEQUENCE</scope>
    <source>
        <strain evidence="1">JCM 3035</strain>
    </source>
</reference>
<evidence type="ECO:0000313" key="1">
    <source>
        <dbReference type="EMBL" id="GGK83922.1"/>
    </source>
</evidence>
<protein>
    <submittedName>
        <fullName evidence="1">Uncharacterized protein</fullName>
    </submittedName>
</protein>